<dbReference type="RefSeq" id="WP_345600911.1">
    <property type="nucleotide sequence ID" value="NZ_BAABLT010000021.1"/>
</dbReference>
<dbReference type="SUPFAM" id="SSF48452">
    <property type="entry name" value="TPR-like"/>
    <property type="match status" value="3"/>
</dbReference>
<feature type="region of interest" description="Disordered" evidence="1">
    <location>
        <begin position="1"/>
        <end position="26"/>
    </location>
</feature>
<proteinExistence type="predicted"/>
<dbReference type="InterPro" id="IPR027417">
    <property type="entry name" value="P-loop_NTPase"/>
</dbReference>
<name>A0ABW3FXL6_9PSEU</name>
<accession>A0ABW3FXL6</accession>
<dbReference type="Pfam" id="PF13424">
    <property type="entry name" value="TPR_12"/>
    <property type="match status" value="2"/>
</dbReference>
<dbReference type="Gene3D" id="1.25.40.10">
    <property type="entry name" value="Tetratricopeptide repeat domain"/>
    <property type="match status" value="2"/>
</dbReference>
<evidence type="ECO:0000256" key="1">
    <source>
        <dbReference type="SAM" id="MobiDB-lite"/>
    </source>
</evidence>
<dbReference type="Gene3D" id="3.40.50.300">
    <property type="entry name" value="P-loop containing nucleotide triphosphate hydrolases"/>
    <property type="match status" value="2"/>
</dbReference>
<dbReference type="PANTHER" id="PTHR46082:SF6">
    <property type="entry name" value="AAA+ ATPASE DOMAIN-CONTAINING PROTEIN-RELATED"/>
    <property type="match status" value="1"/>
</dbReference>
<comment type="caution">
    <text evidence="2">The sequence shown here is derived from an EMBL/GenBank/DDBJ whole genome shotgun (WGS) entry which is preliminary data.</text>
</comment>
<dbReference type="PANTHER" id="PTHR46082">
    <property type="entry name" value="ATP/GTP-BINDING PROTEIN-RELATED"/>
    <property type="match status" value="1"/>
</dbReference>
<protein>
    <submittedName>
        <fullName evidence="2">FxSxx-COOH system tetratricopeptide repeat protein</fullName>
    </submittedName>
</protein>
<dbReference type="EMBL" id="JBHTIW010000028">
    <property type="protein sequence ID" value="MFD0923079.1"/>
    <property type="molecule type" value="Genomic_DNA"/>
</dbReference>
<dbReference type="InterPro" id="IPR053137">
    <property type="entry name" value="NLR-like"/>
</dbReference>
<sequence length="1235" mass="133994">MAGLRAGADDGRRTEDPAATPGNPPATIVAFTSPATGIGRTGVVSNLAWVLASAGHRVGVADWGTEPPRVHDYLRPFLAGTLPSAELLGPRLAEALSARRGRTAPFVEARRYELPAGLGRIDVAAATDPGTPVPGFTPQPDGDVALLREAIRSTSYDYVLIDGPGDMTVEGVTRLARLCDAVAVCFPPRRGAIARAVEIAREVWDQASVGVRIVGVPVQVDDRDERLARRAREAIRESFGALPTERGADGRISSAELVEIPWQPHDAYEETLSALVDEPGGPAPAAYRRLAGAVVGADPGLPPEIPSKVRESYRRAVGLGESPVPERILLAYAAPDRPWADWVRDRLEAAGARVERFADSDDPEQASVLVLASPHLARSAAGRRVRRLVADGHPGDVAVLPVTEDEVAADFASLPRIPVDRRDEAATRARLLARFSLVDRPDGAPDAVRFPASRPARSNLAPRNRGFVGRAAEIEAIRDHFASSGEPWTLCGEAGIGKSELAREYAHRFAFDYDWVWWIPAHNRRAVRRGLVELASQLRAPVGVDSAEAALRVLSGPGRRLLVFDGADDPDVLSGLVPDGHVLVTTRAEAGKVLGRFRGEDSVTMLRRVVRDLSVEDARRVAGRVEHMPLALRLAAAWIREGVDLLSRYGNTRAESAAWSAAEYCARLDRAGGDPPTAAVAVLLDTLREEPVGRAAVRIGQVCSFLSAEGVALRLLRTRPVVEAAAQAAPEVARDSLELDRVLWRGAHFGLFDLDWRQPPTLRVHRVVQDLVGRLMSDGERAERQAEALRGLAAFAPSDAEDEPPERAADHAELQKHLVPSGALDSTDPVVRRWVVDQLRYLHTRGGPDAWRFAADLGHRLRESWSADGPDAALRLRLGFQLANLHRELGEHGEALRLDEEVLAEQRRVLGTTHPRTLKTARGLAAGYRALGRFDDAVAEDRSTLRGLRDSLGDDHPDTLRAANNLARSLFLVGNLPAALEVQEENRERRLALFGPDHPDVWWSAASVGNYLCELGRYPKALAVLKDALDRVLAIRPANHPDELRIQWLRAIALRRSGDAVAARDRNAETLRAYRALHGEQHPSTTACKLSYAADHHGTGDSATAARLGADCLDEYRRTLGAFHPFTLLCQVDQGIFLRGCGDVEQALALINEACGGLRARLGEAHPWTVAANLDHARALAAVGEVDAAVRAQREAYETGLEFLVRDHPYTQLAAGNLGLETDDWQEAVLDVPTV</sequence>
<feature type="compositionally biased region" description="Basic and acidic residues" evidence="1">
    <location>
        <begin position="7"/>
        <end position="16"/>
    </location>
</feature>
<gene>
    <name evidence="2" type="primary">fxsT</name>
    <name evidence="2" type="ORF">ACFQ16_25315</name>
</gene>
<dbReference type="Proteomes" id="UP001597018">
    <property type="component" value="Unassembled WGS sequence"/>
</dbReference>
<dbReference type="NCBIfam" id="NF040586">
    <property type="entry name" value="FxSxx_TPR"/>
    <property type="match status" value="1"/>
</dbReference>
<keyword evidence="3" id="KW-1185">Reference proteome</keyword>
<evidence type="ECO:0000313" key="2">
    <source>
        <dbReference type="EMBL" id="MFD0923079.1"/>
    </source>
</evidence>
<dbReference type="SUPFAM" id="SSF52540">
    <property type="entry name" value="P-loop containing nucleoside triphosphate hydrolases"/>
    <property type="match status" value="2"/>
</dbReference>
<reference evidence="3" key="1">
    <citation type="journal article" date="2019" name="Int. J. Syst. Evol. Microbiol.">
        <title>The Global Catalogue of Microorganisms (GCM) 10K type strain sequencing project: providing services to taxonomists for standard genome sequencing and annotation.</title>
        <authorList>
            <consortium name="The Broad Institute Genomics Platform"/>
            <consortium name="The Broad Institute Genome Sequencing Center for Infectious Disease"/>
            <person name="Wu L."/>
            <person name="Ma J."/>
        </authorList>
    </citation>
    <scope>NUCLEOTIDE SEQUENCE [LARGE SCALE GENOMIC DNA]</scope>
    <source>
        <strain evidence="3">CCUG 56401</strain>
    </source>
</reference>
<evidence type="ECO:0000313" key="3">
    <source>
        <dbReference type="Proteomes" id="UP001597018"/>
    </source>
</evidence>
<organism evidence="2 3">
    <name type="scientific">Saccharopolyspora rosea</name>
    <dbReference type="NCBI Taxonomy" id="524884"/>
    <lineage>
        <taxon>Bacteria</taxon>
        <taxon>Bacillati</taxon>
        <taxon>Actinomycetota</taxon>
        <taxon>Actinomycetes</taxon>
        <taxon>Pseudonocardiales</taxon>
        <taxon>Pseudonocardiaceae</taxon>
        <taxon>Saccharopolyspora</taxon>
    </lineage>
</organism>
<dbReference type="InterPro" id="IPR011990">
    <property type="entry name" value="TPR-like_helical_dom_sf"/>
</dbReference>